<reference evidence="11 12" key="1">
    <citation type="submission" date="2015-02" db="EMBL/GenBank/DDBJ databases">
        <title>Draft genome sequences of ten Microbacterium spp. with emphasis on heavy metal contaminated environments.</title>
        <authorList>
            <person name="Corretto E."/>
        </authorList>
    </citation>
    <scope>NUCLEOTIDE SEQUENCE [LARGE SCALE GENOMIC DNA]</scope>
    <source>
        <strain evidence="11 12">DSM 12510</strain>
    </source>
</reference>
<evidence type="ECO:0000256" key="2">
    <source>
        <dbReference type="ARBA" id="ARBA00012438"/>
    </source>
</evidence>
<keyword evidence="6 11" id="KW-0418">Kinase</keyword>
<evidence type="ECO:0000259" key="10">
    <source>
        <dbReference type="SMART" id="SM00387"/>
    </source>
</evidence>
<dbReference type="STRING" id="92835.RS81_02533"/>
<feature type="transmembrane region" description="Helical" evidence="9">
    <location>
        <begin position="90"/>
        <end position="111"/>
    </location>
</feature>
<keyword evidence="5" id="KW-0547">Nucleotide-binding</keyword>
<feature type="transmembrane region" description="Helical" evidence="9">
    <location>
        <begin position="149"/>
        <end position="169"/>
    </location>
</feature>
<comment type="catalytic activity">
    <reaction evidence="1">
        <text>ATP + protein L-histidine = ADP + protein N-phospho-L-histidine.</text>
        <dbReference type="EC" id="2.7.13.3"/>
    </reaction>
</comment>
<dbReference type="PANTHER" id="PTHR24421">
    <property type="entry name" value="NITRATE/NITRITE SENSOR PROTEIN NARX-RELATED"/>
    <property type="match status" value="1"/>
</dbReference>
<comment type="caution">
    <text evidence="11">The sequence shown here is derived from an EMBL/GenBank/DDBJ whole genome shotgun (WGS) entry which is preliminary data.</text>
</comment>
<keyword evidence="9" id="KW-1133">Transmembrane helix</keyword>
<evidence type="ECO:0000256" key="9">
    <source>
        <dbReference type="SAM" id="Phobius"/>
    </source>
</evidence>
<sequence>MDDVLLLVSRLALVATGAGGALVVLIAAGRRRIAWLPAVPAAVILVGYAGSSLLTLDSPAWVLGIVGIAWFVGFPLLAATFPDGRFVPRWSVWVVAASALLVTVDAATGFALRDAPWWGAVASLEMVAVVVAVALRYRRSATTVERERVRWILLGVVVTVTAFMVIQVVDGVIGGPSPASTGRANLAGIPLAVGLVIAAAWPRVWNVDAVFRGVLVVIGAGWVMGGAFAAGAALARWAGQDPVAAAGWSAVGVALVAYPAIRLATRAATWLVFRDRLTPDAAVALLGAALENDTPASVPERIVAIAQRALGSPFVRLIAATRTDAGDLDARSGDGVSSPQTLSAVPVSFRGEVLASLEAAPRSGESELSTRDRSTLAAIAHHAGPALDGVRALRTATRAQAELVIAREEERRRLRRELHDDLGPTLTGLALSAAAIAHQAEPLSPPLAGAARELQEGIGDAVARSREIAHGLRPAILDDHGLAAAIRDRVGGAPDVHLELGEIDDVPAAVSLATLRIVQEAVANARRHAVATSCAVTVVPERGGLRIEIVDDGIGMPRTPVAGVGLRSIRERAAELGGHARFSRPSVGGTRISVWLPAVLSGQVVS</sequence>
<keyword evidence="9" id="KW-0472">Membrane</keyword>
<dbReference type="Gene3D" id="3.30.565.10">
    <property type="entry name" value="Histidine kinase-like ATPase, C-terminal domain"/>
    <property type="match status" value="1"/>
</dbReference>
<dbReference type="GO" id="GO:0016020">
    <property type="term" value="C:membrane"/>
    <property type="evidence" value="ECO:0007669"/>
    <property type="project" value="InterPro"/>
</dbReference>
<keyword evidence="3" id="KW-0597">Phosphoprotein</keyword>
<name>A0A0M2H362_9MICO</name>
<dbReference type="GO" id="GO:0046983">
    <property type="term" value="F:protein dimerization activity"/>
    <property type="evidence" value="ECO:0007669"/>
    <property type="project" value="InterPro"/>
</dbReference>
<dbReference type="GO" id="GO:0000155">
    <property type="term" value="F:phosphorelay sensor kinase activity"/>
    <property type="evidence" value="ECO:0007669"/>
    <property type="project" value="InterPro"/>
</dbReference>
<evidence type="ECO:0000256" key="5">
    <source>
        <dbReference type="ARBA" id="ARBA00022741"/>
    </source>
</evidence>
<protein>
    <recommendedName>
        <fullName evidence="2">histidine kinase</fullName>
        <ecNumber evidence="2">2.7.13.3</ecNumber>
    </recommendedName>
</protein>
<dbReference type="InterPro" id="IPR050482">
    <property type="entry name" value="Sensor_HK_TwoCompSys"/>
</dbReference>
<dbReference type="Pfam" id="PF07730">
    <property type="entry name" value="HisKA_3"/>
    <property type="match status" value="1"/>
</dbReference>
<dbReference type="InterPro" id="IPR011712">
    <property type="entry name" value="Sig_transdc_His_kin_sub3_dim/P"/>
</dbReference>
<evidence type="ECO:0000256" key="6">
    <source>
        <dbReference type="ARBA" id="ARBA00022777"/>
    </source>
</evidence>
<dbReference type="CDD" id="cd16917">
    <property type="entry name" value="HATPase_UhpB-NarQ-NarX-like"/>
    <property type="match status" value="1"/>
</dbReference>
<feature type="transmembrane region" description="Helical" evidence="9">
    <location>
        <begin position="60"/>
        <end position="78"/>
    </location>
</feature>
<accession>A0A0M2H362</accession>
<feature type="transmembrane region" description="Helical" evidence="9">
    <location>
        <begin position="243"/>
        <end position="261"/>
    </location>
</feature>
<dbReference type="SUPFAM" id="SSF55781">
    <property type="entry name" value="GAF domain-like"/>
    <property type="match status" value="1"/>
</dbReference>
<evidence type="ECO:0000256" key="8">
    <source>
        <dbReference type="ARBA" id="ARBA00023012"/>
    </source>
</evidence>
<feature type="transmembrane region" description="Helical" evidence="9">
    <location>
        <begin position="34"/>
        <end position="54"/>
    </location>
</feature>
<evidence type="ECO:0000313" key="12">
    <source>
        <dbReference type="Proteomes" id="UP000033956"/>
    </source>
</evidence>
<feature type="domain" description="Histidine kinase/HSP90-like ATPase" evidence="10">
    <location>
        <begin position="509"/>
        <end position="600"/>
    </location>
</feature>
<evidence type="ECO:0000256" key="4">
    <source>
        <dbReference type="ARBA" id="ARBA00022679"/>
    </source>
</evidence>
<dbReference type="AlphaFoldDB" id="A0A0M2H362"/>
<dbReference type="SUPFAM" id="SSF55874">
    <property type="entry name" value="ATPase domain of HSP90 chaperone/DNA topoisomerase II/histidine kinase"/>
    <property type="match status" value="1"/>
</dbReference>
<evidence type="ECO:0000313" key="11">
    <source>
        <dbReference type="EMBL" id="KJL38738.1"/>
    </source>
</evidence>
<dbReference type="OrthoDB" id="5242012at2"/>
<organism evidence="11 12">
    <name type="scientific">Microbacterium terrae</name>
    <dbReference type="NCBI Taxonomy" id="69369"/>
    <lineage>
        <taxon>Bacteria</taxon>
        <taxon>Bacillati</taxon>
        <taxon>Actinomycetota</taxon>
        <taxon>Actinomycetes</taxon>
        <taxon>Micrococcales</taxon>
        <taxon>Microbacteriaceae</taxon>
        <taxon>Microbacterium</taxon>
    </lineage>
</organism>
<evidence type="ECO:0000256" key="3">
    <source>
        <dbReference type="ARBA" id="ARBA00022553"/>
    </source>
</evidence>
<keyword evidence="8" id="KW-0902">Two-component regulatory system</keyword>
<dbReference type="InterPro" id="IPR036890">
    <property type="entry name" value="HATPase_C_sf"/>
</dbReference>
<dbReference type="InterPro" id="IPR003594">
    <property type="entry name" value="HATPase_dom"/>
</dbReference>
<dbReference type="EMBL" id="JYIZ01000054">
    <property type="protein sequence ID" value="KJL38738.1"/>
    <property type="molecule type" value="Genomic_DNA"/>
</dbReference>
<feature type="transmembrane region" description="Helical" evidence="9">
    <location>
        <begin position="117"/>
        <end position="137"/>
    </location>
</feature>
<feature type="transmembrane region" description="Helical" evidence="9">
    <location>
        <begin position="181"/>
        <end position="201"/>
    </location>
</feature>
<dbReference type="Pfam" id="PF02518">
    <property type="entry name" value="HATPase_c"/>
    <property type="match status" value="1"/>
</dbReference>
<dbReference type="Proteomes" id="UP000033956">
    <property type="component" value="Unassembled WGS sequence"/>
</dbReference>
<keyword evidence="12" id="KW-1185">Reference proteome</keyword>
<dbReference type="GO" id="GO:0005524">
    <property type="term" value="F:ATP binding"/>
    <property type="evidence" value="ECO:0007669"/>
    <property type="project" value="UniProtKB-KW"/>
</dbReference>
<dbReference type="PANTHER" id="PTHR24421:SF10">
    <property type="entry name" value="NITRATE_NITRITE SENSOR PROTEIN NARQ"/>
    <property type="match status" value="1"/>
</dbReference>
<gene>
    <name evidence="11" type="primary">liaS</name>
    <name evidence="11" type="ORF">RS81_02533</name>
</gene>
<dbReference type="RefSeq" id="WP_052682567.1">
    <property type="nucleotide sequence ID" value="NZ_BAAAUP010000002.1"/>
</dbReference>
<feature type="transmembrane region" description="Helical" evidence="9">
    <location>
        <begin position="213"/>
        <end position="237"/>
    </location>
</feature>
<feature type="transmembrane region" description="Helical" evidence="9">
    <location>
        <begin position="6"/>
        <end position="27"/>
    </location>
</feature>
<keyword evidence="7" id="KW-0067">ATP-binding</keyword>
<evidence type="ECO:0000256" key="1">
    <source>
        <dbReference type="ARBA" id="ARBA00000085"/>
    </source>
</evidence>
<keyword evidence="9" id="KW-0812">Transmembrane</keyword>
<keyword evidence="4 11" id="KW-0808">Transferase</keyword>
<dbReference type="Gene3D" id="1.20.5.1930">
    <property type="match status" value="1"/>
</dbReference>
<proteinExistence type="predicted"/>
<dbReference type="SMART" id="SM00387">
    <property type="entry name" value="HATPase_c"/>
    <property type="match status" value="1"/>
</dbReference>
<dbReference type="EC" id="2.7.13.3" evidence="2"/>
<dbReference type="PATRIC" id="fig|92835.4.peg.2566"/>
<evidence type="ECO:0000256" key="7">
    <source>
        <dbReference type="ARBA" id="ARBA00022840"/>
    </source>
</evidence>